<protein>
    <recommendedName>
        <fullName evidence="1">HTH cro/C1-type domain-containing protein</fullName>
    </recommendedName>
</protein>
<gene>
    <name evidence="2" type="ORF">RR42_s2748</name>
</gene>
<reference evidence="2 3" key="1">
    <citation type="journal article" date="2015" name="Genome Announc.">
        <title>Complete Genome Sequence of Cupriavidus basilensis 4G11, Isolated from the Oak Ridge Field Research Center Site.</title>
        <authorList>
            <person name="Ray J."/>
            <person name="Waters R.J."/>
            <person name="Skerker J.M."/>
            <person name="Kuehl J.V."/>
            <person name="Price M.N."/>
            <person name="Huang J."/>
            <person name="Chakraborty R."/>
            <person name="Arkin A.P."/>
            <person name="Deutschbauer A."/>
        </authorList>
    </citation>
    <scope>NUCLEOTIDE SEQUENCE [LARGE SCALE GENOMIC DNA]</scope>
    <source>
        <strain evidence="2">4G11</strain>
    </source>
</reference>
<sequence length="108" mass="11469">MNAPTNVQVINGPDGNPAFVVIPYAEYVAGHTSERNLVPHDVVTRTVGGASPARAWREHLGLTQAEVAERLGISQPAYAQQEHSDKLRKASRGKIAAALGIAAGQLDF</sequence>
<organism evidence="2 3">
    <name type="scientific">Cupriavidus basilensis</name>
    <dbReference type="NCBI Taxonomy" id="68895"/>
    <lineage>
        <taxon>Bacteria</taxon>
        <taxon>Pseudomonadati</taxon>
        <taxon>Pseudomonadota</taxon>
        <taxon>Betaproteobacteria</taxon>
        <taxon>Burkholderiales</taxon>
        <taxon>Burkholderiaceae</taxon>
        <taxon>Cupriavidus</taxon>
    </lineage>
</organism>
<evidence type="ECO:0000313" key="3">
    <source>
        <dbReference type="Proteomes" id="UP000031843"/>
    </source>
</evidence>
<evidence type="ECO:0000259" key="1">
    <source>
        <dbReference type="PROSITE" id="PS50943"/>
    </source>
</evidence>
<dbReference type="SUPFAM" id="SSF47413">
    <property type="entry name" value="lambda repressor-like DNA-binding domains"/>
    <property type="match status" value="1"/>
</dbReference>
<dbReference type="AlphaFoldDB" id="A0A0C4YQN9"/>
<dbReference type="InterPro" id="IPR001387">
    <property type="entry name" value="Cro/C1-type_HTH"/>
</dbReference>
<feature type="domain" description="HTH cro/C1-type" evidence="1">
    <location>
        <begin position="54"/>
        <end position="106"/>
    </location>
</feature>
<name>A0A0C4YQN9_9BURK</name>
<dbReference type="GO" id="GO:0003677">
    <property type="term" value="F:DNA binding"/>
    <property type="evidence" value="ECO:0007669"/>
    <property type="project" value="InterPro"/>
</dbReference>
<dbReference type="Proteomes" id="UP000031843">
    <property type="component" value="Chromosome secondary"/>
</dbReference>
<keyword evidence="3" id="KW-1185">Reference proteome</keyword>
<dbReference type="RefSeq" id="WP_043356434.1">
    <property type="nucleotide sequence ID" value="NZ_CP010537.1"/>
</dbReference>
<dbReference type="KEGG" id="cbw:RR42_s2748"/>
<accession>A0A0C4YQN9</accession>
<dbReference type="CDD" id="cd00093">
    <property type="entry name" value="HTH_XRE"/>
    <property type="match status" value="1"/>
</dbReference>
<evidence type="ECO:0000313" key="2">
    <source>
        <dbReference type="EMBL" id="AJG24329.1"/>
    </source>
</evidence>
<dbReference type="InterPro" id="IPR010982">
    <property type="entry name" value="Lambda_DNA-bd_dom_sf"/>
</dbReference>
<proteinExistence type="predicted"/>
<dbReference type="Gene3D" id="1.10.260.40">
    <property type="entry name" value="lambda repressor-like DNA-binding domains"/>
    <property type="match status" value="1"/>
</dbReference>
<dbReference type="PROSITE" id="PS50943">
    <property type="entry name" value="HTH_CROC1"/>
    <property type="match status" value="1"/>
</dbReference>
<dbReference type="STRING" id="68895.RR42_s2748"/>
<dbReference type="OrthoDB" id="5679339at2"/>
<dbReference type="EMBL" id="CP010537">
    <property type="protein sequence ID" value="AJG24329.1"/>
    <property type="molecule type" value="Genomic_DNA"/>
</dbReference>
<dbReference type="Pfam" id="PF01381">
    <property type="entry name" value="HTH_3"/>
    <property type="match status" value="1"/>
</dbReference>